<dbReference type="PANTHER" id="PTHR42978">
    <property type="entry name" value="QUORUM-QUENCHING LACTONASE YTNP-RELATED-RELATED"/>
    <property type="match status" value="1"/>
</dbReference>
<keyword evidence="7" id="KW-1185">Reference proteome</keyword>
<reference evidence="6" key="1">
    <citation type="submission" date="2023-03" db="EMBL/GenBank/DDBJ databases">
        <title>Massive genome expansion in bonnet fungi (Mycena s.s.) driven by repeated elements and novel gene families across ecological guilds.</title>
        <authorList>
            <consortium name="Lawrence Berkeley National Laboratory"/>
            <person name="Harder C.B."/>
            <person name="Miyauchi S."/>
            <person name="Viragh M."/>
            <person name="Kuo A."/>
            <person name="Thoen E."/>
            <person name="Andreopoulos B."/>
            <person name="Lu D."/>
            <person name="Skrede I."/>
            <person name="Drula E."/>
            <person name="Henrissat B."/>
            <person name="Morin E."/>
            <person name="Kohler A."/>
            <person name="Barry K."/>
            <person name="LaButti K."/>
            <person name="Morin E."/>
            <person name="Salamov A."/>
            <person name="Lipzen A."/>
            <person name="Mereny Z."/>
            <person name="Hegedus B."/>
            <person name="Baldrian P."/>
            <person name="Stursova M."/>
            <person name="Weitz H."/>
            <person name="Taylor A."/>
            <person name="Grigoriev I.V."/>
            <person name="Nagy L.G."/>
            <person name="Martin F."/>
            <person name="Kauserud H."/>
        </authorList>
    </citation>
    <scope>NUCLEOTIDE SEQUENCE</scope>
    <source>
        <strain evidence="6">CBHHK188m</strain>
    </source>
</reference>
<name>A0AAD7HCB3_9AGAR</name>
<dbReference type="Gene3D" id="3.60.15.10">
    <property type="entry name" value="Ribonuclease Z/Hydroxyacylglutathione hydrolase-like"/>
    <property type="match status" value="1"/>
</dbReference>
<evidence type="ECO:0000313" key="6">
    <source>
        <dbReference type="EMBL" id="KAJ7716588.1"/>
    </source>
</evidence>
<dbReference type="EMBL" id="JARJLG010000330">
    <property type="protein sequence ID" value="KAJ7716588.1"/>
    <property type="molecule type" value="Genomic_DNA"/>
</dbReference>
<evidence type="ECO:0000256" key="2">
    <source>
        <dbReference type="ARBA" id="ARBA00022723"/>
    </source>
</evidence>
<sequence length="406" mass="43622">MTNMLSCSIIQVPIRSVNDNRDSLLDNALNNTQLGINTRIYASLLPPPMTFHTLGIPDSSSIVTLTAFDVVDDPGAVKVPAVALFGPILPGHENLPVPVFAFLVENVTTKQRVMFDLGPRKDAENAAPPIVELIKGAFPISRDITEQLVDAGIPLDSISAAIWSHAHVDHIGDMFKFPPSTDLVFGRDTLTDTYPAKPTSTLLESDFAGRNLVKVDFTKSELEFGGLKAHDYFGDGSFYLLDVPGHLSGHVCGLARVTPTSFILLGADACHHAGALRPTEHLHRSFPCPGALLAATRSSVSAAHFSPLDSTGAFDLASRTTPLLDVADGGIFEDPPTARASLKELAKFDANADVFVVLAHDISLVPVVGPFPKLLNNWQAKGWKDEVTWAFIDEGNPAFRFSPKAA</sequence>
<accession>A0AAD7HCB3</accession>
<dbReference type="SMART" id="SM00849">
    <property type="entry name" value="Lactamase_B"/>
    <property type="match status" value="1"/>
</dbReference>
<keyword evidence="3" id="KW-0378">Hydrolase</keyword>
<dbReference type="CDD" id="cd07730">
    <property type="entry name" value="metallo-hydrolase-like_MBL-fold"/>
    <property type="match status" value="1"/>
</dbReference>
<dbReference type="SUPFAM" id="SSF56281">
    <property type="entry name" value="Metallo-hydrolase/oxidoreductase"/>
    <property type="match status" value="1"/>
</dbReference>
<dbReference type="InterPro" id="IPR051013">
    <property type="entry name" value="MBL_superfamily_lactonases"/>
</dbReference>
<dbReference type="GO" id="GO:0046872">
    <property type="term" value="F:metal ion binding"/>
    <property type="evidence" value="ECO:0007669"/>
    <property type="project" value="UniProtKB-KW"/>
</dbReference>
<feature type="domain" description="Metallo-beta-lactamase" evidence="5">
    <location>
        <begin position="98"/>
        <end position="316"/>
    </location>
</feature>
<evidence type="ECO:0000313" key="7">
    <source>
        <dbReference type="Proteomes" id="UP001215280"/>
    </source>
</evidence>
<keyword evidence="2" id="KW-0479">Metal-binding</keyword>
<organism evidence="6 7">
    <name type="scientific">Mycena maculata</name>
    <dbReference type="NCBI Taxonomy" id="230809"/>
    <lineage>
        <taxon>Eukaryota</taxon>
        <taxon>Fungi</taxon>
        <taxon>Dikarya</taxon>
        <taxon>Basidiomycota</taxon>
        <taxon>Agaricomycotina</taxon>
        <taxon>Agaricomycetes</taxon>
        <taxon>Agaricomycetidae</taxon>
        <taxon>Agaricales</taxon>
        <taxon>Marasmiineae</taxon>
        <taxon>Mycenaceae</taxon>
        <taxon>Mycena</taxon>
    </lineage>
</organism>
<evidence type="ECO:0000256" key="3">
    <source>
        <dbReference type="ARBA" id="ARBA00022801"/>
    </source>
</evidence>
<dbReference type="InterPro" id="IPR036866">
    <property type="entry name" value="RibonucZ/Hydroxyglut_hydro"/>
</dbReference>
<dbReference type="GO" id="GO:0016787">
    <property type="term" value="F:hydrolase activity"/>
    <property type="evidence" value="ECO:0007669"/>
    <property type="project" value="UniProtKB-KW"/>
</dbReference>
<evidence type="ECO:0000259" key="5">
    <source>
        <dbReference type="SMART" id="SM00849"/>
    </source>
</evidence>
<gene>
    <name evidence="6" type="ORF">DFH07DRAFT_354244</name>
</gene>
<proteinExistence type="inferred from homology"/>
<protein>
    <recommendedName>
        <fullName evidence="5">Metallo-beta-lactamase domain-containing protein</fullName>
    </recommendedName>
</protein>
<dbReference type="AlphaFoldDB" id="A0AAD7HCB3"/>
<comment type="caution">
    <text evidence="6">The sequence shown here is derived from an EMBL/GenBank/DDBJ whole genome shotgun (WGS) entry which is preliminary data.</text>
</comment>
<comment type="similarity">
    <text evidence="1">Belongs to the metallo-beta-lactamase superfamily.</text>
</comment>
<keyword evidence="4" id="KW-0862">Zinc</keyword>
<evidence type="ECO:0000256" key="1">
    <source>
        <dbReference type="ARBA" id="ARBA00007749"/>
    </source>
</evidence>
<dbReference type="PANTHER" id="PTHR42978:SF5">
    <property type="entry name" value="METALLO-BETA-LACTAMASE DOMAIN-CONTAINING PROTEIN"/>
    <property type="match status" value="1"/>
</dbReference>
<evidence type="ECO:0000256" key="4">
    <source>
        <dbReference type="ARBA" id="ARBA00022833"/>
    </source>
</evidence>
<dbReference type="InterPro" id="IPR001279">
    <property type="entry name" value="Metallo-B-lactamas"/>
</dbReference>
<dbReference type="Proteomes" id="UP001215280">
    <property type="component" value="Unassembled WGS sequence"/>
</dbReference>
<dbReference type="Pfam" id="PF00753">
    <property type="entry name" value="Lactamase_B"/>
    <property type="match status" value="1"/>
</dbReference>